<dbReference type="Proteomes" id="UP000600449">
    <property type="component" value="Unassembled WGS sequence"/>
</dbReference>
<evidence type="ECO:0000259" key="2">
    <source>
        <dbReference type="Pfam" id="PF08484"/>
    </source>
</evidence>
<dbReference type="Pfam" id="PF08484">
    <property type="entry name" value="Methyltransf_14"/>
    <property type="match status" value="1"/>
</dbReference>
<proteinExistence type="predicted"/>
<dbReference type="Gene3D" id="3.40.50.720">
    <property type="entry name" value="NAD(P)-binding Rossmann-like Domain"/>
    <property type="match status" value="1"/>
</dbReference>
<dbReference type="Gene3D" id="3.40.50.150">
    <property type="entry name" value="Vaccinia Virus protein VP39"/>
    <property type="match status" value="1"/>
</dbReference>
<dbReference type="Pfam" id="PF13489">
    <property type="entry name" value="Methyltransf_23"/>
    <property type="match status" value="1"/>
</dbReference>
<dbReference type="InterPro" id="IPR013691">
    <property type="entry name" value="MeTrfase_14"/>
</dbReference>
<dbReference type="EMBL" id="BMMF01000004">
    <property type="protein sequence ID" value="GGK29268.1"/>
    <property type="molecule type" value="Genomic_DNA"/>
</dbReference>
<feature type="domain" description="C-methyltransferase" evidence="2">
    <location>
        <begin position="253"/>
        <end position="409"/>
    </location>
</feature>
<reference evidence="3 4" key="1">
    <citation type="journal article" date="2014" name="Int. J. Syst. Evol. Microbiol.">
        <title>Complete genome sequence of Corynebacterium casei LMG S-19264T (=DSM 44701T), isolated from a smear-ripened cheese.</title>
        <authorList>
            <consortium name="US DOE Joint Genome Institute (JGI-PGF)"/>
            <person name="Walter F."/>
            <person name="Albersmeier A."/>
            <person name="Kalinowski J."/>
            <person name="Ruckert C."/>
        </authorList>
    </citation>
    <scope>NUCLEOTIDE SEQUENCE [LARGE SCALE GENOMIC DNA]</scope>
    <source>
        <strain evidence="3 4">CGMCC 1.9161</strain>
    </source>
</reference>
<dbReference type="InterPro" id="IPR038576">
    <property type="entry name" value="Methyltransf_Zn-bd_dom_put_sf"/>
</dbReference>
<sequence>MSDAPAMTRITGCRSCGGTHLAPVLSLGETPLANALVAPDRLEEPEPRFPLELVFCLDCTLLQLTVSVRPDLMFSDYPYFSSVSESFTAAARALAARLVEARGLGPGSQVVEIASNDGYLLQGYQALGVPVLGIDPAQNVAKAAIAKGVPTRVAFFGRDLADALAAEGIAADVIHANNVLAHVPDLNGVVAGMKRLLKPDGVCVIEVPYARDFIEKCEFDTIYHEHLCYFSASALAALFARHGLVLADVEHTPFHGGTLRAVAAHEGALPSPAARDLLEEERRLGMTEEPYHSGFAARVERLAATLSKTLRDLKAGGARIAAYGASAKGATLLNHAGLGADVLDFIADRSPAKQGLHGPGTKLPIVPPERLLEAMPDYTLLLTWNFAEEIMAQQAAYRDAGGRFVVPVPEVRIV</sequence>
<dbReference type="SUPFAM" id="SSF53335">
    <property type="entry name" value="S-adenosyl-L-methionine-dependent methyltransferases"/>
    <property type="match status" value="1"/>
</dbReference>
<evidence type="ECO:0000313" key="3">
    <source>
        <dbReference type="EMBL" id="GGK29268.1"/>
    </source>
</evidence>
<name>A0A917V2K7_9HYPH</name>
<gene>
    <name evidence="3" type="ORF">GCM10011322_14570</name>
</gene>
<evidence type="ECO:0000313" key="4">
    <source>
        <dbReference type="Proteomes" id="UP000600449"/>
    </source>
</evidence>
<dbReference type="RefSeq" id="WP_210317591.1">
    <property type="nucleotide sequence ID" value="NZ_BMMF01000004.1"/>
</dbReference>
<dbReference type="PANTHER" id="PTHR43861">
    <property type="entry name" value="TRANS-ACONITATE 2-METHYLTRANSFERASE-RELATED"/>
    <property type="match status" value="1"/>
</dbReference>
<comment type="caution">
    <text evidence="3">The sequence shown here is derived from an EMBL/GenBank/DDBJ whole genome shotgun (WGS) entry which is preliminary data.</text>
</comment>
<dbReference type="Gene3D" id="6.20.50.110">
    <property type="entry name" value="Methyltransferase, zinc-binding domain"/>
    <property type="match status" value="1"/>
</dbReference>
<dbReference type="PANTHER" id="PTHR43861:SF5">
    <property type="entry name" value="BLL5978 PROTEIN"/>
    <property type="match status" value="1"/>
</dbReference>
<organism evidence="3 4">
    <name type="scientific">Salinarimonas ramus</name>
    <dbReference type="NCBI Taxonomy" id="690164"/>
    <lineage>
        <taxon>Bacteria</taxon>
        <taxon>Pseudomonadati</taxon>
        <taxon>Pseudomonadota</taxon>
        <taxon>Alphaproteobacteria</taxon>
        <taxon>Hyphomicrobiales</taxon>
        <taxon>Salinarimonadaceae</taxon>
        <taxon>Salinarimonas</taxon>
    </lineage>
</organism>
<protein>
    <submittedName>
        <fullName evidence="3">NDP-hexose 3-C-methyltransferase</fullName>
    </submittedName>
</protein>
<evidence type="ECO:0000259" key="1">
    <source>
        <dbReference type="Pfam" id="PF08421"/>
    </source>
</evidence>
<dbReference type="InterPro" id="IPR029063">
    <property type="entry name" value="SAM-dependent_MTases_sf"/>
</dbReference>
<feature type="domain" description="Methyltransferase putative zinc binding" evidence="1">
    <location>
        <begin position="13"/>
        <end position="74"/>
    </location>
</feature>
<dbReference type="AlphaFoldDB" id="A0A917V2K7"/>
<dbReference type="CDD" id="cd02440">
    <property type="entry name" value="AdoMet_MTases"/>
    <property type="match status" value="1"/>
</dbReference>
<keyword evidence="4" id="KW-1185">Reference proteome</keyword>
<dbReference type="Gene3D" id="6.10.250.3100">
    <property type="match status" value="1"/>
</dbReference>
<accession>A0A917V2K7</accession>
<dbReference type="Pfam" id="PF08421">
    <property type="entry name" value="Methyltransf_13"/>
    <property type="match status" value="1"/>
</dbReference>
<dbReference type="InterPro" id="IPR013630">
    <property type="entry name" value="Methyltransf_Zn-bd_dom_put"/>
</dbReference>